<proteinExistence type="predicted"/>
<evidence type="ECO:0000256" key="1">
    <source>
        <dbReference type="SAM" id="MobiDB-lite"/>
    </source>
</evidence>
<evidence type="ECO:0000313" key="2">
    <source>
        <dbReference type="EMBL" id="RSX53643.1"/>
    </source>
</evidence>
<name>A0A430FL65_9BIFI</name>
<dbReference type="RefSeq" id="WP_125980365.1">
    <property type="nucleotide sequence ID" value="NZ_QXGL01000002.1"/>
</dbReference>
<reference evidence="2 3" key="1">
    <citation type="submission" date="2018-09" db="EMBL/GenBank/DDBJ databases">
        <title>Characterization of the phylogenetic diversity of five novel species belonging to the genus Bifidobacterium.</title>
        <authorList>
            <person name="Lugli G.A."/>
            <person name="Duranti S."/>
            <person name="Milani C."/>
        </authorList>
    </citation>
    <scope>NUCLEOTIDE SEQUENCE [LARGE SCALE GENOMIC DNA]</scope>
    <source>
        <strain evidence="2 3">2034B</strain>
    </source>
</reference>
<sequence>MKVELSLHGAKSVIAGLEALTVFIGMESNATVNQVHPGAAKKRKNKAPNHESACRRKGRSQRQKMEPGAMHGPTRISV</sequence>
<dbReference type="AlphaFoldDB" id="A0A430FL65"/>
<dbReference type="EMBL" id="QXGL01000002">
    <property type="protein sequence ID" value="RSX53643.1"/>
    <property type="molecule type" value="Genomic_DNA"/>
</dbReference>
<comment type="caution">
    <text evidence="2">The sequence shown here is derived from an EMBL/GenBank/DDBJ whole genome shotgun (WGS) entry which is preliminary data.</text>
</comment>
<dbReference type="Proteomes" id="UP000287533">
    <property type="component" value="Unassembled WGS sequence"/>
</dbReference>
<protein>
    <submittedName>
        <fullName evidence="2">Uncharacterized protein</fullName>
    </submittedName>
</protein>
<feature type="region of interest" description="Disordered" evidence="1">
    <location>
        <begin position="35"/>
        <end position="78"/>
    </location>
</feature>
<dbReference type="OrthoDB" id="9980327at2"/>
<accession>A0A430FL65</accession>
<organism evidence="2 3">
    <name type="scientific">Bifidobacterium goeldii</name>
    <dbReference type="NCBI Taxonomy" id="2306975"/>
    <lineage>
        <taxon>Bacteria</taxon>
        <taxon>Bacillati</taxon>
        <taxon>Actinomycetota</taxon>
        <taxon>Actinomycetes</taxon>
        <taxon>Bifidobacteriales</taxon>
        <taxon>Bifidobacteriaceae</taxon>
        <taxon>Bifidobacterium</taxon>
    </lineage>
</organism>
<evidence type="ECO:0000313" key="3">
    <source>
        <dbReference type="Proteomes" id="UP000287533"/>
    </source>
</evidence>
<gene>
    <name evidence="2" type="ORF">D2E25_0966</name>
</gene>
<keyword evidence="3" id="KW-1185">Reference proteome</keyword>